<keyword evidence="4" id="KW-0436">Ligase</keyword>
<comment type="subunit">
    <text evidence="2">Heterotrimer of A, B and C subunits.</text>
</comment>
<comment type="function">
    <text evidence="8">Allows the formation of correctly charged Asn-tRNA(Asn) or Gln-tRNA(Gln) through the transamidation of misacylated Asp-tRNA(Asn) or Glu-tRNA(Gln) in organisms which lack either or both of asparaginyl-tRNA or glutaminyl-tRNA synthetases. The reaction takes place in the presence of glutamine and ATP through an activated phospho-Asp-tRNA(Asn) or phospho-Glu-tRNA(Gln).</text>
</comment>
<dbReference type="GO" id="GO:0050567">
    <property type="term" value="F:glutaminyl-tRNA synthase (glutamine-hydrolyzing) activity"/>
    <property type="evidence" value="ECO:0007669"/>
    <property type="project" value="TreeGrafter"/>
</dbReference>
<dbReference type="FunFam" id="1.10.10.410:FF:000002">
    <property type="entry name" value="Aspartyl/glutamyl-tRNA(Asn/Gln) amidotransferase subunit B"/>
    <property type="match status" value="1"/>
</dbReference>
<evidence type="ECO:0000313" key="12">
    <source>
        <dbReference type="EMBL" id="HJC70678.1"/>
    </source>
</evidence>
<sequence length="221" mass="23459">GTSSGRPKSDAEDYRYFPEPDLVPVAPSRAWVEEIRAALPELPAARRRRLLGEWGFSDLEMRDVINAGALDLIEQTVAAGASAQSARKWWMGELARVAKDREVEIEALSITPVQVAELQGLVDGKKINDKIAKQVLGKVLDGAGDPSAIVEAEGLAVVSDDSVLTSAVDQAIADNPDVVAKIQGGKVQAIGALIGPIMKATRGQADAGRVREIIMDKLGVS</sequence>
<dbReference type="Gene3D" id="1.10.10.410">
    <property type="match status" value="1"/>
</dbReference>
<dbReference type="InterPro" id="IPR017959">
    <property type="entry name" value="Asn/Gln-tRNA_amidoTrfase_suB/E"/>
</dbReference>
<dbReference type="PANTHER" id="PTHR11659">
    <property type="entry name" value="GLUTAMYL-TRNA GLN AMIDOTRANSFERASE SUBUNIT B MITOCHONDRIAL AND PROKARYOTIC PET112-RELATED"/>
    <property type="match status" value="1"/>
</dbReference>
<dbReference type="GO" id="GO:0006412">
    <property type="term" value="P:translation"/>
    <property type="evidence" value="ECO:0007669"/>
    <property type="project" value="UniProtKB-KW"/>
</dbReference>
<proteinExistence type="inferred from homology"/>
<dbReference type="GO" id="GO:0005524">
    <property type="term" value="F:ATP binding"/>
    <property type="evidence" value="ECO:0007669"/>
    <property type="project" value="UniProtKB-KW"/>
</dbReference>
<dbReference type="SMART" id="SM00845">
    <property type="entry name" value="GatB_Yqey"/>
    <property type="match status" value="1"/>
</dbReference>
<dbReference type="InterPro" id="IPR018027">
    <property type="entry name" value="Asn/Gln_amidotransferase"/>
</dbReference>
<keyword evidence="7" id="KW-0648">Protein biosynthesis</keyword>
<feature type="domain" description="Asn/Gln amidotransferase" evidence="11">
    <location>
        <begin position="71"/>
        <end position="218"/>
    </location>
</feature>
<evidence type="ECO:0000256" key="5">
    <source>
        <dbReference type="ARBA" id="ARBA00022741"/>
    </source>
</evidence>
<evidence type="ECO:0000256" key="2">
    <source>
        <dbReference type="ARBA" id="ARBA00011123"/>
    </source>
</evidence>
<dbReference type="InterPro" id="IPR006075">
    <property type="entry name" value="Asn/Gln-tRNA_Trfase_suB/E_cat"/>
</dbReference>
<dbReference type="SUPFAM" id="SSF55931">
    <property type="entry name" value="Glutamine synthetase/guanido kinase"/>
    <property type="match status" value="1"/>
</dbReference>
<evidence type="ECO:0000259" key="11">
    <source>
        <dbReference type="SMART" id="SM00845"/>
    </source>
</evidence>
<comment type="similarity">
    <text evidence="1">Belongs to the GatB/GatE family. GatB subfamily.</text>
</comment>
<evidence type="ECO:0000256" key="1">
    <source>
        <dbReference type="ARBA" id="ARBA00005306"/>
    </source>
</evidence>
<comment type="catalytic activity">
    <reaction evidence="10">
        <text>L-glutamyl-tRNA(Gln) + L-glutamine + ATP + H2O = L-glutaminyl-tRNA(Gln) + L-glutamate + ADP + phosphate + H(+)</text>
        <dbReference type="Rhea" id="RHEA:17521"/>
        <dbReference type="Rhea" id="RHEA-COMP:9681"/>
        <dbReference type="Rhea" id="RHEA-COMP:9684"/>
        <dbReference type="ChEBI" id="CHEBI:15377"/>
        <dbReference type="ChEBI" id="CHEBI:15378"/>
        <dbReference type="ChEBI" id="CHEBI:29985"/>
        <dbReference type="ChEBI" id="CHEBI:30616"/>
        <dbReference type="ChEBI" id="CHEBI:43474"/>
        <dbReference type="ChEBI" id="CHEBI:58359"/>
        <dbReference type="ChEBI" id="CHEBI:78520"/>
        <dbReference type="ChEBI" id="CHEBI:78521"/>
        <dbReference type="ChEBI" id="CHEBI:456216"/>
    </reaction>
</comment>
<evidence type="ECO:0000256" key="10">
    <source>
        <dbReference type="ARBA" id="ARBA00047913"/>
    </source>
</evidence>
<dbReference type="PANTHER" id="PTHR11659:SF0">
    <property type="entry name" value="GLUTAMYL-TRNA(GLN) AMIDOTRANSFERASE SUBUNIT B, MITOCHONDRIAL"/>
    <property type="match status" value="1"/>
</dbReference>
<keyword evidence="6" id="KW-0067">ATP-binding</keyword>
<reference evidence="12" key="1">
    <citation type="journal article" date="2021" name="PeerJ">
        <title>Extensive microbial diversity within the chicken gut microbiome revealed by metagenomics and culture.</title>
        <authorList>
            <person name="Gilroy R."/>
            <person name="Ravi A."/>
            <person name="Getino M."/>
            <person name="Pursley I."/>
            <person name="Horton D.L."/>
            <person name="Alikhan N.F."/>
            <person name="Baker D."/>
            <person name="Gharbi K."/>
            <person name="Hall N."/>
            <person name="Watson M."/>
            <person name="Adriaenssens E.M."/>
            <person name="Foster-Nyarko E."/>
            <person name="Jarju S."/>
            <person name="Secka A."/>
            <person name="Antonio M."/>
            <person name="Oren A."/>
            <person name="Chaudhuri R.R."/>
            <person name="La Ragione R."/>
            <person name="Hildebrand F."/>
            <person name="Pallen M.J."/>
        </authorList>
    </citation>
    <scope>NUCLEOTIDE SEQUENCE</scope>
    <source>
        <strain evidence="12">CHK130-7132</strain>
    </source>
</reference>
<evidence type="ECO:0000256" key="8">
    <source>
        <dbReference type="ARBA" id="ARBA00024799"/>
    </source>
</evidence>
<evidence type="ECO:0000256" key="4">
    <source>
        <dbReference type="ARBA" id="ARBA00022598"/>
    </source>
</evidence>
<comment type="catalytic activity">
    <reaction evidence="9">
        <text>L-aspartyl-tRNA(Asn) + L-glutamine + ATP + H2O = L-asparaginyl-tRNA(Asn) + L-glutamate + ADP + phosphate + 2 H(+)</text>
        <dbReference type="Rhea" id="RHEA:14513"/>
        <dbReference type="Rhea" id="RHEA-COMP:9674"/>
        <dbReference type="Rhea" id="RHEA-COMP:9677"/>
        <dbReference type="ChEBI" id="CHEBI:15377"/>
        <dbReference type="ChEBI" id="CHEBI:15378"/>
        <dbReference type="ChEBI" id="CHEBI:29985"/>
        <dbReference type="ChEBI" id="CHEBI:30616"/>
        <dbReference type="ChEBI" id="CHEBI:43474"/>
        <dbReference type="ChEBI" id="CHEBI:58359"/>
        <dbReference type="ChEBI" id="CHEBI:78515"/>
        <dbReference type="ChEBI" id="CHEBI:78516"/>
        <dbReference type="ChEBI" id="CHEBI:456216"/>
    </reaction>
</comment>
<dbReference type="SUPFAM" id="SSF89095">
    <property type="entry name" value="GatB/YqeY motif"/>
    <property type="match status" value="1"/>
</dbReference>
<evidence type="ECO:0000256" key="7">
    <source>
        <dbReference type="ARBA" id="ARBA00022917"/>
    </source>
</evidence>
<name>A0A9D2TJ40_9MICO</name>
<dbReference type="Pfam" id="PF02934">
    <property type="entry name" value="GatB_N"/>
    <property type="match status" value="1"/>
</dbReference>
<reference evidence="12" key="2">
    <citation type="submission" date="2021-04" db="EMBL/GenBank/DDBJ databases">
        <authorList>
            <person name="Gilroy R."/>
        </authorList>
    </citation>
    <scope>NUCLEOTIDE SEQUENCE</scope>
    <source>
        <strain evidence="12">CHK130-7132</strain>
    </source>
</reference>
<evidence type="ECO:0000256" key="6">
    <source>
        <dbReference type="ARBA" id="ARBA00022840"/>
    </source>
</evidence>
<keyword evidence="5" id="KW-0547">Nucleotide-binding</keyword>
<evidence type="ECO:0000313" key="13">
    <source>
        <dbReference type="Proteomes" id="UP000823854"/>
    </source>
</evidence>
<comment type="caution">
    <text evidence="12">The sequence shown here is derived from an EMBL/GenBank/DDBJ whole genome shotgun (WGS) entry which is preliminary data.</text>
</comment>
<evidence type="ECO:0000256" key="3">
    <source>
        <dbReference type="ARBA" id="ARBA00016923"/>
    </source>
</evidence>
<dbReference type="InterPro" id="IPR003789">
    <property type="entry name" value="Asn/Gln_tRNA_amidoTrase-B-like"/>
</dbReference>
<gene>
    <name evidence="12" type="ORF">H9932_13520</name>
</gene>
<dbReference type="InterPro" id="IPR023168">
    <property type="entry name" value="GatB_Yqey_C_2"/>
</dbReference>
<dbReference type="Proteomes" id="UP000823854">
    <property type="component" value="Unassembled WGS sequence"/>
</dbReference>
<dbReference type="EMBL" id="DWWC01000284">
    <property type="protein sequence ID" value="HJC70678.1"/>
    <property type="molecule type" value="Genomic_DNA"/>
</dbReference>
<dbReference type="AlphaFoldDB" id="A0A9D2TJ40"/>
<accession>A0A9D2TJ40</accession>
<evidence type="ECO:0000256" key="9">
    <source>
        <dbReference type="ARBA" id="ARBA00047380"/>
    </source>
</evidence>
<organism evidence="12 13">
    <name type="scientific">Candidatus Brachybacterium intestinipullorum</name>
    <dbReference type="NCBI Taxonomy" id="2838512"/>
    <lineage>
        <taxon>Bacteria</taxon>
        <taxon>Bacillati</taxon>
        <taxon>Actinomycetota</taxon>
        <taxon>Actinomycetes</taxon>
        <taxon>Micrococcales</taxon>
        <taxon>Dermabacteraceae</taxon>
        <taxon>Brachybacterium</taxon>
    </lineage>
</organism>
<dbReference type="GO" id="GO:0070681">
    <property type="term" value="P:glutaminyl-tRNAGln biosynthesis via transamidation"/>
    <property type="evidence" value="ECO:0007669"/>
    <property type="project" value="TreeGrafter"/>
</dbReference>
<dbReference type="Pfam" id="PF02637">
    <property type="entry name" value="GatB_Yqey"/>
    <property type="match status" value="1"/>
</dbReference>
<feature type="non-terminal residue" evidence="12">
    <location>
        <position position="1"/>
    </location>
</feature>
<protein>
    <recommendedName>
        <fullName evidence="3">Aspartyl/glutamyl-tRNA(Asn/Gln) amidotransferase subunit B</fullName>
    </recommendedName>
</protein>
<dbReference type="InterPro" id="IPR014746">
    <property type="entry name" value="Gln_synth/guanido_kin_cat_dom"/>
</dbReference>